<comment type="caution">
    <text evidence="7">The sequence shown here is derived from an EMBL/GenBank/DDBJ whole genome shotgun (WGS) entry which is preliminary data.</text>
</comment>
<dbReference type="InterPro" id="IPR051533">
    <property type="entry name" value="WaaL-like"/>
</dbReference>
<evidence type="ECO:0000256" key="3">
    <source>
        <dbReference type="ARBA" id="ARBA00022989"/>
    </source>
</evidence>
<feature type="transmembrane region" description="Helical" evidence="5">
    <location>
        <begin position="247"/>
        <end position="263"/>
    </location>
</feature>
<evidence type="ECO:0000256" key="2">
    <source>
        <dbReference type="ARBA" id="ARBA00022692"/>
    </source>
</evidence>
<dbReference type="PANTHER" id="PTHR37422:SF13">
    <property type="entry name" value="LIPOPOLYSACCHARIDE BIOSYNTHESIS PROTEIN PA4999-RELATED"/>
    <property type="match status" value="1"/>
</dbReference>
<keyword evidence="4 5" id="KW-0472">Membrane</keyword>
<evidence type="ECO:0000313" key="8">
    <source>
        <dbReference type="Proteomes" id="UP000230779"/>
    </source>
</evidence>
<organism evidence="7 8">
    <name type="scientific">Candidatus Kerfeldbacteria bacterium CG_4_10_14_0_8_um_filter_42_10</name>
    <dbReference type="NCBI Taxonomy" id="2014248"/>
    <lineage>
        <taxon>Bacteria</taxon>
        <taxon>Candidatus Kerfeldiibacteriota</taxon>
    </lineage>
</organism>
<dbReference type="PANTHER" id="PTHR37422">
    <property type="entry name" value="TEICHURONIC ACID BIOSYNTHESIS PROTEIN TUAE"/>
    <property type="match status" value="1"/>
</dbReference>
<feature type="transmembrane region" description="Helical" evidence="5">
    <location>
        <begin position="298"/>
        <end position="316"/>
    </location>
</feature>
<sequence length="473" mass="53874">MNKKLIEKILEGGIYLWVFLLPWQTRLIVSPGTLNGDSWEYGTISLYGLDILLFILIILKIFVGSDKKRFLIPQKKSINPVRSPDLNSVNQSLELILSKKRTSNGINLWYIIVGFLAISFLSIYWSWNGGLALYGFIKLSEGIILFWFIIKSSFNFTKISIAYVSAAVLQSLIGIYQFVFQNSFGSKWLGMSNLEIAASGTSVIETGTGRFLRAYGSFPHPNILAGFLLVGLFLVIGLYLQTKNKERRSLALAGLAVIAAGFFCSFSRAAWLTLGISLFFLLGAMNPKRHFSEWHRPILKLVGIIATVFLVFFILYPQTIITRFSFNERLEELSLSQRANYYQDAFSLIKKHPVSGVGLNNYTLAVNYEIDSALAGQEYQPVHNVYLLVLAELGVFGVLIFLFLIFQILKESWLALTNYSFDDSHSWFLICSVILMAIFILFLFDHYFWTLSSGIMLFWFSLGLWQRSIEYRQ</sequence>
<dbReference type="Pfam" id="PF04932">
    <property type="entry name" value="Wzy_C"/>
    <property type="match status" value="1"/>
</dbReference>
<feature type="transmembrane region" description="Helical" evidence="5">
    <location>
        <begin position="12"/>
        <end position="29"/>
    </location>
</feature>
<feature type="transmembrane region" description="Helical" evidence="5">
    <location>
        <begin position="223"/>
        <end position="240"/>
    </location>
</feature>
<accession>A0A2M7RGH2</accession>
<evidence type="ECO:0000259" key="6">
    <source>
        <dbReference type="Pfam" id="PF04932"/>
    </source>
</evidence>
<keyword evidence="3 5" id="KW-1133">Transmembrane helix</keyword>
<feature type="transmembrane region" description="Helical" evidence="5">
    <location>
        <begin position="426"/>
        <end position="442"/>
    </location>
</feature>
<feature type="domain" description="O-antigen ligase-related" evidence="6">
    <location>
        <begin position="254"/>
        <end position="402"/>
    </location>
</feature>
<evidence type="ECO:0000256" key="1">
    <source>
        <dbReference type="ARBA" id="ARBA00004141"/>
    </source>
</evidence>
<name>A0A2M7RGH2_9BACT</name>
<gene>
    <name evidence="7" type="ORF">COY66_06245</name>
</gene>
<dbReference type="AlphaFoldDB" id="A0A2M7RGH2"/>
<feature type="transmembrane region" description="Helical" evidence="5">
    <location>
        <begin position="448"/>
        <end position="465"/>
    </location>
</feature>
<evidence type="ECO:0000256" key="4">
    <source>
        <dbReference type="ARBA" id="ARBA00023136"/>
    </source>
</evidence>
<feature type="transmembrane region" description="Helical" evidence="5">
    <location>
        <begin position="41"/>
        <end position="63"/>
    </location>
</feature>
<reference evidence="7 8" key="1">
    <citation type="submission" date="2017-09" db="EMBL/GenBank/DDBJ databases">
        <title>Depth-based differentiation of microbial function through sediment-hosted aquifers and enrichment of novel symbionts in the deep terrestrial subsurface.</title>
        <authorList>
            <person name="Probst A.J."/>
            <person name="Ladd B."/>
            <person name="Jarett J.K."/>
            <person name="Geller-Mcgrath D.E."/>
            <person name="Sieber C.M."/>
            <person name="Emerson J.B."/>
            <person name="Anantharaman K."/>
            <person name="Thomas B.C."/>
            <person name="Malmstrom R."/>
            <person name="Stieglmeier M."/>
            <person name="Klingl A."/>
            <person name="Woyke T."/>
            <person name="Ryan C.M."/>
            <person name="Banfield J.F."/>
        </authorList>
    </citation>
    <scope>NUCLEOTIDE SEQUENCE [LARGE SCALE GENOMIC DNA]</scope>
    <source>
        <strain evidence="7">CG_4_10_14_0_8_um_filter_42_10</strain>
    </source>
</reference>
<feature type="transmembrane region" description="Helical" evidence="5">
    <location>
        <begin position="385"/>
        <end position="406"/>
    </location>
</feature>
<comment type="subcellular location">
    <subcellularLocation>
        <location evidence="1">Membrane</location>
        <topology evidence="1">Multi-pass membrane protein</topology>
    </subcellularLocation>
</comment>
<feature type="transmembrane region" description="Helical" evidence="5">
    <location>
        <begin position="131"/>
        <end position="149"/>
    </location>
</feature>
<evidence type="ECO:0000313" key="7">
    <source>
        <dbReference type="EMBL" id="PIY95631.1"/>
    </source>
</evidence>
<keyword evidence="2 5" id="KW-0812">Transmembrane</keyword>
<protein>
    <recommendedName>
        <fullName evidence="6">O-antigen ligase-related domain-containing protein</fullName>
    </recommendedName>
</protein>
<dbReference type="GO" id="GO:0016020">
    <property type="term" value="C:membrane"/>
    <property type="evidence" value="ECO:0007669"/>
    <property type="project" value="UniProtKB-SubCell"/>
</dbReference>
<dbReference type="Proteomes" id="UP000230779">
    <property type="component" value="Unassembled WGS sequence"/>
</dbReference>
<dbReference type="InterPro" id="IPR007016">
    <property type="entry name" value="O-antigen_ligase-rel_domated"/>
</dbReference>
<evidence type="ECO:0000256" key="5">
    <source>
        <dbReference type="SAM" id="Phobius"/>
    </source>
</evidence>
<feature type="transmembrane region" description="Helical" evidence="5">
    <location>
        <begin position="161"/>
        <end position="179"/>
    </location>
</feature>
<feature type="transmembrane region" description="Helical" evidence="5">
    <location>
        <begin position="108"/>
        <end position="125"/>
    </location>
</feature>
<dbReference type="EMBL" id="PFMD01000074">
    <property type="protein sequence ID" value="PIY95631.1"/>
    <property type="molecule type" value="Genomic_DNA"/>
</dbReference>
<proteinExistence type="predicted"/>